<dbReference type="PROSITE" id="PS50181">
    <property type="entry name" value="FBOX"/>
    <property type="match status" value="1"/>
</dbReference>
<reference evidence="3 4" key="1">
    <citation type="submission" date="2018-11" db="EMBL/GenBank/DDBJ databases">
        <title>Genome assembly of Steccherinum ochraceum LE-BIN_3174, the white-rot fungus of the Steccherinaceae family (The Residual Polyporoid clade, Polyporales, Basidiomycota).</title>
        <authorList>
            <person name="Fedorova T.V."/>
            <person name="Glazunova O.A."/>
            <person name="Landesman E.O."/>
            <person name="Moiseenko K.V."/>
            <person name="Psurtseva N.V."/>
            <person name="Savinova O.S."/>
            <person name="Shakhova N.V."/>
            <person name="Tyazhelova T.V."/>
            <person name="Vasina D.V."/>
        </authorList>
    </citation>
    <scope>NUCLEOTIDE SEQUENCE [LARGE SCALE GENOMIC DNA]</scope>
    <source>
        <strain evidence="3 4">LE-BIN_3174</strain>
    </source>
</reference>
<dbReference type="SMART" id="SM00256">
    <property type="entry name" value="FBOX"/>
    <property type="match status" value="1"/>
</dbReference>
<sequence>MAPRRSKRVKTSEPVAADSEPEIAKPVKTKQQLRTGLVCGSLGDLPKMPPSVIFEVLAYLNPRDLLSLARTTKPLRGLLLDRSSLKFWKAARRNVDGLPDCPPVLPEPEYACYAFETCCIGCRKHIVSPTDRRSLSRICTNCYDKVTVSHAKVKEMLPDLRTYPGEIFREVKQRGSGWRYGFLATDVTSFSALWKKANEGDRSALIKERKAFINTLSSFSEEIEDWLKTKRANRSNELAGLKRSREDAISAKLDECGWGDELKRVAQDKEAFKRFRAFSGVKDSKELTERVWNRLGPLLIDFLSEYKRTRLFGEYQKRLTPRLQAFSSIRNTSWCPQYSGYLPLSRHFALLPAIREILDDDRTTEITLASFKSLNIPEVIAGWKKGSTENIVSEINRSLNIELPLDTALDNLALGTFFSCSQKHCKAGLKIYPNVLSGSCRSIGYHTNTDVTIAKGDDYARIAVFRLDPGHTYAAWVFQVMRYIIEICGCDPLSASVTDMDALRTRLAFYTWRSALNHAYHNGRTSATFKTADGVLSTAAFKKLCALEQANANITQLAVDAAFSWRCKRCTDLRIYETHKANVISHVNKMHKVKSPWPKDVYLDPGCPTLNCAMTPVLLLSREFKPKDILNLPRPIQAAIEAGRGDARPREGN</sequence>
<feature type="domain" description="F-box" evidence="2">
    <location>
        <begin position="42"/>
        <end position="91"/>
    </location>
</feature>
<dbReference type="Pfam" id="PF00646">
    <property type="entry name" value="F-box"/>
    <property type="match status" value="1"/>
</dbReference>
<feature type="region of interest" description="Disordered" evidence="1">
    <location>
        <begin position="1"/>
        <end position="23"/>
    </location>
</feature>
<dbReference type="AlphaFoldDB" id="A0A4R0RFN7"/>
<protein>
    <recommendedName>
        <fullName evidence="2">F-box domain-containing protein</fullName>
    </recommendedName>
</protein>
<evidence type="ECO:0000256" key="1">
    <source>
        <dbReference type="SAM" id="MobiDB-lite"/>
    </source>
</evidence>
<keyword evidence="4" id="KW-1185">Reference proteome</keyword>
<dbReference type="CDD" id="cd09917">
    <property type="entry name" value="F-box_SF"/>
    <property type="match status" value="1"/>
</dbReference>
<evidence type="ECO:0000313" key="4">
    <source>
        <dbReference type="Proteomes" id="UP000292702"/>
    </source>
</evidence>
<dbReference type="SUPFAM" id="SSF81383">
    <property type="entry name" value="F-box domain"/>
    <property type="match status" value="1"/>
</dbReference>
<comment type="caution">
    <text evidence="3">The sequence shown here is derived from an EMBL/GenBank/DDBJ whole genome shotgun (WGS) entry which is preliminary data.</text>
</comment>
<dbReference type="InterPro" id="IPR036047">
    <property type="entry name" value="F-box-like_dom_sf"/>
</dbReference>
<dbReference type="InterPro" id="IPR001810">
    <property type="entry name" value="F-box_dom"/>
</dbReference>
<gene>
    <name evidence="3" type="ORF">EIP91_005332</name>
</gene>
<accession>A0A4R0RFN7</accession>
<evidence type="ECO:0000313" key="3">
    <source>
        <dbReference type="EMBL" id="TCD63499.1"/>
    </source>
</evidence>
<proteinExistence type="predicted"/>
<dbReference type="Proteomes" id="UP000292702">
    <property type="component" value="Unassembled WGS sequence"/>
</dbReference>
<organism evidence="3 4">
    <name type="scientific">Steccherinum ochraceum</name>
    <dbReference type="NCBI Taxonomy" id="92696"/>
    <lineage>
        <taxon>Eukaryota</taxon>
        <taxon>Fungi</taxon>
        <taxon>Dikarya</taxon>
        <taxon>Basidiomycota</taxon>
        <taxon>Agaricomycotina</taxon>
        <taxon>Agaricomycetes</taxon>
        <taxon>Polyporales</taxon>
        <taxon>Steccherinaceae</taxon>
        <taxon>Steccherinum</taxon>
    </lineage>
</organism>
<name>A0A4R0RFN7_9APHY</name>
<dbReference type="OrthoDB" id="2322499at2759"/>
<evidence type="ECO:0000259" key="2">
    <source>
        <dbReference type="PROSITE" id="PS50181"/>
    </source>
</evidence>
<dbReference type="EMBL" id="RWJN01000293">
    <property type="protein sequence ID" value="TCD63499.1"/>
    <property type="molecule type" value="Genomic_DNA"/>
</dbReference>